<keyword evidence="2" id="KW-1185">Reference proteome</keyword>
<dbReference type="GO" id="GO:0005829">
    <property type="term" value="C:cytosol"/>
    <property type="evidence" value="ECO:0007669"/>
    <property type="project" value="TreeGrafter"/>
</dbReference>
<name>A0A9P0KDI3_ACAOB</name>
<comment type="caution">
    <text evidence="1">The sequence shown here is derived from an EMBL/GenBank/DDBJ whole genome shotgun (WGS) entry which is preliminary data.</text>
</comment>
<sequence>MGEEIPEKHFEESKMKAQKENKYNRLLPYVHDIEEEAEKLFIDIKTNLIRSVLGREMRPGCAMWTSRLIKYIKIYGYKFSKQDHIALIKLFYELLIIPDLEPTRVNKCASTLTVLLKKKYLLSREDLQLDWRPLYDMCVRVTEKTKRDLGMYRYSASFEGTLFNAIRMCRVYFPASATQEILDEFKQYLCPFNTCDMSYSMEYMELFLPCHVKPSEAGISYKLWFDELMILWNNCQEACPWENYLMYMMTNLARYQIGYIDWQPHIANMFVRSLFQRSLLMFKNYGVVENVIYISLV</sequence>
<reference evidence="1" key="1">
    <citation type="submission" date="2022-03" db="EMBL/GenBank/DDBJ databases">
        <authorList>
            <person name="Sayadi A."/>
        </authorList>
    </citation>
    <scope>NUCLEOTIDE SEQUENCE</scope>
</reference>
<dbReference type="PANTHER" id="PTHR32170:SF3">
    <property type="entry name" value="PROTEASOME ACTIVATOR COMPLEX SUBUNIT 4"/>
    <property type="match status" value="1"/>
</dbReference>
<dbReference type="PANTHER" id="PTHR32170">
    <property type="entry name" value="PROTEASOME ACTIVATOR COMPLEX SUBUNIT 4"/>
    <property type="match status" value="1"/>
</dbReference>
<proteinExistence type="predicted"/>
<dbReference type="AlphaFoldDB" id="A0A9P0KDI3"/>
<dbReference type="GO" id="GO:0016504">
    <property type="term" value="F:peptidase activator activity"/>
    <property type="evidence" value="ECO:0007669"/>
    <property type="project" value="InterPro"/>
</dbReference>
<gene>
    <name evidence="1" type="ORF">ACAOBT_LOCUS8325</name>
</gene>
<dbReference type="EMBL" id="CAKOFQ010006763">
    <property type="protein sequence ID" value="CAH1969245.1"/>
    <property type="molecule type" value="Genomic_DNA"/>
</dbReference>
<dbReference type="OrthoDB" id="17907at2759"/>
<organism evidence="1 2">
    <name type="scientific">Acanthoscelides obtectus</name>
    <name type="common">Bean weevil</name>
    <name type="synonym">Bruchus obtectus</name>
    <dbReference type="NCBI Taxonomy" id="200917"/>
    <lineage>
        <taxon>Eukaryota</taxon>
        <taxon>Metazoa</taxon>
        <taxon>Ecdysozoa</taxon>
        <taxon>Arthropoda</taxon>
        <taxon>Hexapoda</taxon>
        <taxon>Insecta</taxon>
        <taxon>Pterygota</taxon>
        <taxon>Neoptera</taxon>
        <taxon>Endopterygota</taxon>
        <taxon>Coleoptera</taxon>
        <taxon>Polyphaga</taxon>
        <taxon>Cucujiformia</taxon>
        <taxon>Chrysomeloidea</taxon>
        <taxon>Chrysomelidae</taxon>
        <taxon>Bruchinae</taxon>
        <taxon>Bruchini</taxon>
        <taxon>Acanthoscelides</taxon>
    </lineage>
</organism>
<dbReference type="GO" id="GO:0010499">
    <property type="term" value="P:proteasomal ubiquitin-independent protein catabolic process"/>
    <property type="evidence" value="ECO:0007669"/>
    <property type="project" value="TreeGrafter"/>
</dbReference>
<evidence type="ECO:0000313" key="2">
    <source>
        <dbReference type="Proteomes" id="UP001152888"/>
    </source>
</evidence>
<evidence type="ECO:0000313" key="1">
    <source>
        <dbReference type="EMBL" id="CAH1969245.1"/>
    </source>
</evidence>
<dbReference type="InterPro" id="IPR035309">
    <property type="entry name" value="PSME4"/>
</dbReference>
<dbReference type="Proteomes" id="UP001152888">
    <property type="component" value="Unassembled WGS sequence"/>
</dbReference>
<evidence type="ECO:0008006" key="3">
    <source>
        <dbReference type="Google" id="ProtNLM"/>
    </source>
</evidence>
<protein>
    <recommendedName>
        <fullName evidence="3">Proteasome activator Blm10 mid region domain-containing protein</fullName>
    </recommendedName>
</protein>
<dbReference type="GO" id="GO:0005634">
    <property type="term" value="C:nucleus"/>
    <property type="evidence" value="ECO:0007669"/>
    <property type="project" value="TreeGrafter"/>
</dbReference>
<accession>A0A9P0KDI3</accession>
<dbReference type="GO" id="GO:0070628">
    <property type="term" value="F:proteasome binding"/>
    <property type="evidence" value="ECO:0007669"/>
    <property type="project" value="InterPro"/>
</dbReference>